<dbReference type="Proteomes" id="UP000324897">
    <property type="component" value="Unassembled WGS sequence"/>
</dbReference>
<comment type="caution">
    <text evidence="1">The sequence shown here is derived from an EMBL/GenBank/DDBJ whole genome shotgun (WGS) entry which is preliminary data.</text>
</comment>
<reference evidence="1 2" key="1">
    <citation type="journal article" date="2019" name="Sci. Rep.">
        <title>A high-quality genome of Eragrostis curvula grass provides insights into Poaceae evolution and supports new strategies to enhance forage quality.</title>
        <authorList>
            <person name="Carballo J."/>
            <person name="Santos B.A.C.M."/>
            <person name="Zappacosta D."/>
            <person name="Garbus I."/>
            <person name="Selva J.P."/>
            <person name="Gallo C.A."/>
            <person name="Diaz A."/>
            <person name="Albertini E."/>
            <person name="Caccamo M."/>
            <person name="Echenique V."/>
        </authorList>
    </citation>
    <scope>NUCLEOTIDE SEQUENCE [LARGE SCALE GENOMIC DNA]</scope>
    <source>
        <strain evidence="2">cv. Victoria</strain>
        <tissue evidence="1">Leaf</tissue>
    </source>
</reference>
<proteinExistence type="predicted"/>
<accession>A0A5J9T5Y7</accession>
<evidence type="ECO:0000313" key="2">
    <source>
        <dbReference type="Proteomes" id="UP000324897"/>
    </source>
</evidence>
<sequence length="676" mass="74140">MSEGVNPHSHAFYRVYQARHTPVYDHQRQVSPCFGAVDFVAREGFVTPLPSFEPPPFCEWVKDWFYYRVSPFEFNAGKAVDIRIINNLEPFMNLGVSRSLEAFLRVSEKMTLREILEECFAADVRPLSRDGFTLWSAQDQVTSFLVKFSQKEWVERSRRGIGRRINRVYLGLDTFQSEYPYPEDSHSDDEASLEPVVSGPPYFSVSPASTIEMGSSTTHIETPKIHSAPRDAEIPSPARGCLLTPSYSTIFEEPSPAIAPGSAPLAEDPVICQDASSVMPSTDLYSFSLADFGLSIDAQTGKVVDSENACQNPFAGSLASCSGVKSSFALPKKASFSSLLGKRKFGELVAIDVVPSEAVSSLLPSGDIQHASHPLALVGCSRGSSDSRVGEIDIQTILSSLKVDLQDVGPLTSFAQKLRHPKVELGLSNLESRVLRSLIAHQVKSITLTQACARQSLPSEDEISKISSLEASLAKADEALRVSSSAVSRLKRETASLRSTESGHEGYISLMEKTIRRKKLLLEKDELFRKFLSSRLSDLAESKVKLSDASYVASLSFCGLLKELLPAVGAGYDNLSEDASPEDVREWLHINLKGLIGVCRDHSYDVVILMIRDLLHSFLCNGSDAIEVVAQPSFSAKVSDPGSGYGTVEARCLSMIDKLWWKRVKTVVPDLPEGPS</sequence>
<dbReference type="AlphaFoldDB" id="A0A5J9T5Y7"/>
<organism evidence="1 2">
    <name type="scientific">Eragrostis curvula</name>
    <name type="common">weeping love grass</name>
    <dbReference type="NCBI Taxonomy" id="38414"/>
    <lineage>
        <taxon>Eukaryota</taxon>
        <taxon>Viridiplantae</taxon>
        <taxon>Streptophyta</taxon>
        <taxon>Embryophyta</taxon>
        <taxon>Tracheophyta</taxon>
        <taxon>Spermatophyta</taxon>
        <taxon>Magnoliopsida</taxon>
        <taxon>Liliopsida</taxon>
        <taxon>Poales</taxon>
        <taxon>Poaceae</taxon>
        <taxon>PACMAD clade</taxon>
        <taxon>Chloridoideae</taxon>
        <taxon>Eragrostideae</taxon>
        <taxon>Eragrostidinae</taxon>
        <taxon>Eragrostis</taxon>
    </lineage>
</organism>
<gene>
    <name evidence="1" type="ORF">EJB05_47541</name>
</gene>
<evidence type="ECO:0000313" key="1">
    <source>
        <dbReference type="EMBL" id="TVU06752.1"/>
    </source>
</evidence>
<name>A0A5J9T5Y7_9POAL</name>
<keyword evidence="2" id="KW-1185">Reference proteome</keyword>
<protein>
    <submittedName>
        <fullName evidence="1">Uncharacterized protein</fullName>
    </submittedName>
</protein>
<dbReference type="Gramene" id="TVU06752">
    <property type="protein sequence ID" value="TVU06752"/>
    <property type="gene ID" value="EJB05_47541"/>
</dbReference>
<dbReference type="EMBL" id="RWGY01000048">
    <property type="protein sequence ID" value="TVU06752.1"/>
    <property type="molecule type" value="Genomic_DNA"/>
</dbReference>
<feature type="non-terminal residue" evidence="1">
    <location>
        <position position="1"/>
    </location>
</feature>